<sequence length="258" mass="28169">MSLIDPRAIIDPRATLADDVEVGPWSIVGPDVEIGEGTVIGPHVVLKGPTKIGRHNRIFQFSSVGEDTPDLKYKGEPTRLVIGDHNVIREGVTIHRGTIQDRSETTIGDHNLFMAYVHVGHDSVIGNHCILVNNTALAGHVHVDDWAILSGYTLVHQFCRIGAHSFSGMGSAIGKDVPAYVTVFGNPAEARSMNFEGLRRRGFSAEAIHALRRAYKVVYRQGLTVEEALAELAEAAEQFPEVAIFRDSIQSSTRGITR</sequence>
<dbReference type="InterPro" id="IPR001451">
    <property type="entry name" value="Hexapep"/>
</dbReference>
<dbReference type="PROSITE" id="PS00101">
    <property type="entry name" value="HEXAPEP_TRANSFERASES"/>
    <property type="match status" value="1"/>
</dbReference>
<dbReference type="InterPro" id="IPR029098">
    <property type="entry name" value="Acetyltransf_C"/>
</dbReference>
<evidence type="ECO:0000256" key="10">
    <source>
        <dbReference type="HAMAP-Rule" id="MF_00387"/>
    </source>
</evidence>
<dbReference type="PANTHER" id="PTHR43480:SF1">
    <property type="entry name" value="ACYL-[ACYL-CARRIER-PROTEIN]--UDP-N-ACETYLGLUCOSAMINE O-ACYLTRANSFERASE, MITOCHONDRIAL-RELATED"/>
    <property type="match status" value="1"/>
</dbReference>
<keyword evidence="6 10" id="KW-0677">Repeat</keyword>
<evidence type="ECO:0000256" key="7">
    <source>
        <dbReference type="ARBA" id="ARBA00023098"/>
    </source>
</evidence>
<reference evidence="13" key="1">
    <citation type="submission" date="2016-10" db="EMBL/GenBank/DDBJ databases">
        <authorList>
            <person name="Varghese N."/>
            <person name="Submissions S."/>
        </authorList>
    </citation>
    <scope>NUCLEOTIDE SEQUENCE [LARGE SCALE GENOMIC DNA]</scope>
    <source>
        <strain evidence="13">CCM 7469</strain>
    </source>
</reference>
<evidence type="ECO:0000256" key="4">
    <source>
        <dbReference type="ARBA" id="ARBA00022556"/>
    </source>
</evidence>
<keyword evidence="5 10" id="KW-0808">Transferase</keyword>
<evidence type="ECO:0000256" key="9">
    <source>
        <dbReference type="ARBA" id="ARBA00056633"/>
    </source>
</evidence>
<dbReference type="Pfam" id="PF00132">
    <property type="entry name" value="Hexapep"/>
    <property type="match status" value="2"/>
</dbReference>
<dbReference type="RefSeq" id="WP_090262887.1">
    <property type="nucleotide sequence ID" value="NZ_FNDS01000004.1"/>
</dbReference>
<dbReference type="Gene3D" id="1.20.1180.10">
    <property type="entry name" value="Udp N-acetylglucosamine O-acyltransferase, C-terminal domain"/>
    <property type="match status" value="1"/>
</dbReference>
<evidence type="ECO:0000256" key="5">
    <source>
        <dbReference type="ARBA" id="ARBA00022679"/>
    </source>
</evidence>
<keyword evidence="8 10" id="KW-0012">Acyltransferase</keyword>
<organism evidence="12 13">
    <name type="scientific">Pseudomonas panipatensis</name>
    <dbReference type="NCBI Taxonomy" id="428992"/>
    <lineage>
        <taxon>Bacteria</taxon>
        <taxon>Pseudomonadati</taxon>
        <taxon>Pseudomonadota</taxon>
        <taxon>Gammaproteobacteria</taxon>
        <taxon>Pseudomonadales</taxon>
        <taxon>Pseudomonadaceae</taxon>
        <taxon>Pseudomonas</taxon>
    </lineage>
</organism>
<feature type="domain" description="UDP N-acetylglucosamine O-acyltransferase C-terminal" evidence="11">
    <location>
        <begin position="176"/>
        <end position="256"/>
    </location>
</feature>
<keyword evidence="4 10" id="KW-0441">Lipid A biosynthesis</keyword>
<dbReference type="HAMAP" id="MF_00387">
    <property type="entry name" value="LpxA"/>
    <property type="match status" value="1"/>
</dbReference>
<comment type="pathway">
    <text evidence="10">Glycolipid biosynthesis; lipid IV(A) biosynthesis; lipid IV(A) from (3R)-3-hydroxytetradecanoyl-[acyl-carrier-protein] and UDP-N-acetyl-alpha-D-glucosamine: step 1/6.</text>
</comment>
<dbReference type="SUPFAM" id="SSF51161">
    <property type="entry name" value="Trimeric LpxA-like enzymes"/>
    <property type="match status" value="1"/>
</dbReference>
<dbReference type="AlphaFoldDB" id="A0A1G8GUE0"/>
<dbReference type="GO" id="GO:0008780">
    <property type="term" value="F:acyl-[acyl-carrier-protein]-UDP-N-acetylglucosamine O-acyltransferase activity"/>
    <property type="evidence" value="ECO:0007669"/>
    <property type="project" value="UniProtKB-UniRule"/>
</dbReference>
<dbReference type="FunFam" id="1.20.1180.10:FF:000001">
    <property type="entry name" value="Acyl-[acyl-carrier-protein]--UDP-N-acetylglucosamine O-acyltransferase"/>
    <property type="match status" value="1"/>
</dbReference>
<evidence type="ECO:0000256" key="6">
    <source>
        <dbReference type="ARBA" id="ARBA00022737"/>
    </source>
</evidence>
<protein>
    <recommendedName>
        <fullName evidence="10">Acyl-[acyl-carrier-protein]--UDP-N-acetylglucosamine O-acyltransferase</fullName>
        <shortName evidence="10">UDP-N-acetylglucosamine acyltransferase</shortName>
        <ecNumber evidence="10">2.3.1.129</ecNumber>
    </recommendedName>
</protein>
<evidence type="ECO:0000313" key="13">
    <source>
        <dbReference type="Proteomes" id="UP000199636"/>
    </source>
</evidence>
<evidence type="ECO:0000256" key="1">
    <source>
        <dbReference type="ARBA" id="ARBA00004496"/>
    </source>
</evidence>
<dbReference type="InterPro" id="IPR010137">
    <property type="entry name" value="Lipid_A_LpxA"/>
</dbReference>
<dbReference type="GO" id="GO:0009245">
    <property type="term" value="P:lipid A biosynthetic process"/>
    <property type="evidence" value="ECO:0007669"/>
    <property type="project" value="UniProtKB-UniRule"/>
</dbReference>
<dbReference type="InterPro" id="IPR018357">
    <property type="entry name" value="Hexapep_transf_CS"/>
</dbReference>
<dbReference type="NCBIfam" id="TIGR01852">
    <property type="entry name" value="lipid_A_lpxA"/>
    <property type="match status" value="1"/>
</dbReference>
<evidence type="ECO:0000256" key="2">
    <source>
        <dbReference type="ARBA" id="ARBA00022490"/>
    </source>
</evidence>
<dbReference type="FunFam" id="2.160.10.10:FF:000003">
    <property type="entry name" value="Acyl-[acyl-carrier-protein]--UDP-N-acetylglucosamine O-acyltransferase"/>
    <property type="match status" value="1"/>
</dbReference>
<comment type="similarity">
    <text evidence="10">Belongs to the transferase hexapeptide repeat family. LpxA subfamily.</text>
</comment>
<dbReference type="NCBIfam" id="NF003657">
    <property type="entry name" value="PRK05289.1"/>
    <property type="match status" value="1"/>
</dbReference>
<gene>
    <name evidence="10" type="primary">lpxA</name>
    <name evidence="12" type="ORF">SAMN05216272_104489</name>
</gene>
<dbReference type="Pfam" id="PF13720">
    <property type="entry name" value="Acetyltransf_11"/>
    <property type="match status" value="1"/>
</dbReference>
<keyword evidence="13" id="KW-1185">Reference proteome</keyword>
<dbReference type="EMBL" id="FNDS01000004">
    <property type="protein sequence ID" value="SDH98035.1"/>
    <property type="molecule type" value="Genomic_DNA"/>
</dbReference>
<name>A0A1G8GUE0_9PSED</name>
<keyword evidence="2 10" id="KW-0963">Cytoplasm</keyword>
<dbReference type="GO" id="GO:0016020">
    <property type="term" value="C:membrane"/>
    <property type="evidence" value="ECO:0007669"/>
    <property type="project" value="GOC"/>
</dbReference>
<dbReference type="InterPro" id="IPR037157">
    <property type="entry name" value="Acetyltransf_C_sf"/>
</dbReference>
<comment type="subunit">
    <text evidence="10">Homotrimer.</text>
</comment>
<evidence type="ECO:0000259" key="11">
    <source>
        <dbReference type="Pfam" id="PF13720"/>
    </source>
</evidence>
<dbReference type="Gene3D" id="2.160.10.10">
    <property type="entry name" value="Hexapeptide repeat proteins"/>
    <property type="match status" value="1"/>
</dbReference>
<dbReference type="EC" id="2.3.1.129" evidence="10"/>
<accession>A0A1G8GUE0</accession>
<keyword evidence="3 10" id="KW-0444">Lipid biosynthesis</keyword>
<comment type="function">
    <text evidence="9 10">Involved in the biosynthesis of lipid A, a phosphorylated glycolipid that anchors the lipopolysaccharide to the outer membrane of the cell.</text>
</comment>
<comment type="subcellular location">
    <subcellularLocation>
        <location evidence="1 10">Cytoplasm</location>
    </subcellularLocation>
</comment>
<proteinExistence type="inferred from homology"/>
<dbReference type="Proteomes" id="UP000199636">
    <property type="component" value="Unassembled WGS sequence"/>
</dbReference>
<dbReference type="InterPro" id="IPR011004">
    <property type="entry name" value="Trimer_LpxA-like_sf"/>
</dbReference>
<dbReference type="STRING" id="428992.SAMN05216272_104489"/>
<comment type="catalytic activity">
    <reaction evidence="10">
        <text>a (3R)-hydroxyacyl-[ACP] + UDP-N-acetyl-alpha-D-glucosamine = a UDP-3-O-[(3R)-3-hydroxyacyl]-N-acetyl-alpha-D-glucosamine + holo-[ACP]</text>
        <dbReference type="Rhea" id="RHEA:67812"/>
        <dbReference type="Rhea" id="RHEA-COMP:9685"/>
        <dbReference type="Rhea" id="RHEA-COMP:9945"/>
        <dbReference type="ChEBI" id="CHEBI:57705"/>
        <dbReference type="ChEBI" id="CHEBI:64479"/>
        <dbReference type="ChEBI" id="CHEBI:78827"/>
        <dbReference type="ChEBI" id="CHEBI:173225"/>
        <dbReference type="EC" id="2.3.1.129"/>
    </reaction>
</comment>
<dbReference type="UniPathway" id="UPA00359">
    <property type="reaction ID" value="UER00477"/>
</dbReference>
<evidence type="ECO:0000313" key="12">
    <source>
        <dbReference type="EMBL" id="SDH98035.1"/>
    </source>
</evidence>
<evidence type="ECO:0000256" key="3">
    <source>
        <dbReference type="ARBA" id="ARBA00022516"/>
    </source>
</evidence>
<keyword evidence="7 10" id="KW-0443">Lipid metabolism</keyword>
<dbReference type="CDD" id="cd03351">
    <property type="entry name" value="LbH_UDP-GlcNAc_AT"/>
    <property type="match status" value="1"/>
</dbReference>
<dbReference type="PIRSF" id="PIRSF000456">
    <property type="entry name" value="UDP-GlcNAc_acltr"/>
    <property type="match status" value="1"/>
</dbReference>
<dbReference type="OrthoDB" id="9807278at2"/>
<dbReference type="PANTHER" id="PTHR43480">
    <property type="entry name" value="ACYL-[ACYL-CARRIER-PROTEIN]--UDP-N-ACETYLGLUCOSAMINE O-ACYLTRANSFERASE"/>
    <property type="match status" value="1"/>
</dbReference>
<dbReference type="GO" id="GO:0005737">
    <property type="term" value="C:cytoplasm"/>
    <property type="evidence" value="ECO:0007669"/>
    <property type="project" value="UniProtKB-SubCell"/>
</dbReference>
<evidence type="ECO:0000256" key="8">
    <source>
        <dbReference type="ARBA" id="ARBA00023315"/>
    </source>
</evidence>